<feature type="region of interest" description="Disordered" evidence="6">
    <location>
        <begin position="715"/>
        <end position="748"/>
    </location>
</feature>
<evidence type="ECO:0000313" key="10">
    <source>
        <dbReference type="Proteomes" id="UP000007800"/>
    </source>
</evidence>
<dbReference type="InterPro" id="IPR000629">
    <property type="entry name" value="RNA-helicase_DEAD-box_CS"/>
</dbReference>
<dbReference type="SMART" id="SM00490">
    <property type="entry name" value="HELICc"/>
    <property type="match status" value="1"/>
</dbReference>
<dbReference type="SMART" id="SM00487">
    <property type="entry name" value="DEXDc"/>
    <property type="match status" value="1"/>
</dbReference>
<organism evidence="10">
    <name type="scientific">Perkinsus marinus (strain ATCC 50983 / TXsc)</name>
    <dbReference type="NCBI Taxonomy" id="423536"/>
    <lineage>
        <taxon>Eukaryota</taxon>
        <taxon>Sar</taxon>
        <taxon>Alveolata</taxon>
        <taxon>Perkinsozoa</taxon>
        <taxon>Perkinsea</taxon>
        <taxon>Perkinsida</taxon>
        <taxon>Perkinsidae</taxon>
        <taxon>Perkinsus</taxon>
    </lineage>
</organism>
<dbReference type="InterPro" id="IPR050079">
    <property type="entry name" value="DEAD_box_RNA_helicase"/>
</dbReference>
<feature type="region of interest" description="Disordered" evidence="6">
    <location>
        <begin position="837"/>
        <end position="862"/>
    </location>
</feature>
<keyword evidence="3 9" id="KW-0347">Helicase</keyword>
<dbReference type="PANTHER" id="PTHR47959">
    <property type="entry name" value="ATP-DEPENDENT RNA HELICASE RHLE-RELATED"/>
    <property type="match status" value="1"/>
</dbReference>
<dbReference type="SMART" id="SM01178">
    <property type="entry name" value="DUF4217"/>
    <property type="match status" value="1"/>
</dbReference>
<feature type="region of interest" description="Disordered" evidence="6">
    <location>
        <begin position="567"/>
        <end position="586"/>
    </location>
</feature>
<dbReference type="InterPro" id="IPR001650">
    <property type="entry name" value="Helicase_C-like"/>
</dbReference>
<dbReference type="Pfam" id="PF00271">
    <property type="entry name" value="Helicase_C"/>
    <property type="match status" value="1"/>
</dbReference>
<dbReference type="GO" id="GO:0003724">
    <property type="term" value="F:RNA helicase activity"/>
    <property type="evidence" value="ECO:0007669"/>
    <property type="project" value="TreeGrafter"/>
</dbReference>
<dbReference type="Proteomes" id="UP000007800">
    <property type="component" value="Unassembled WGS sequence"/>
</dbReference>
<dbReference type="PANTHER" id="PTHR47959:SF1">
    <property type="entry name" value="ATP-DEPENDENT RNA HELICASE DBPA"/>
    <property type="match status" value="1"/>
</dbReference>
<keyword evidence="5" id="KW-0694">RNA-binding</keyword>
<evidence type="ECO:0000256" key="5">
    <source>
        <dbReference type="ARBA" id="ARBA00022884"/>
    </source>
</evidence>
<feature type="compositionally biased region" description="Acidic residues" evidence="6">
    <location>
        <begin position="103"/>
        <end position="112"/>
    </location>
</feature>
<feature type="compositionally biased region" description="Low complexity" evidence="6">
    <location>
        <begin position="848"/>
        <end position="862"/>
    </location>
</feature>
<keyword evidence="10" id="KW-1185">Reference proteome</keyword>
<dbReference type="RefSeq" id="XP_002779665.1">
    <property type="nucleotide sequence ID" value="XM_002779619.1"/>
</dbReference>
<sequence>MSNLDLDLNFIVGGDKSNSNNVIVGGVGGYRSGGYIGKGNNSSSRVIKEGRQRLLRQHYDVVRNDNRRQHKKKKNDEEDNAKVTTTSTRQMPTNEQQHHHDDDDSTPDDDDDDHHNISLSRALSTTTTTTTTRALKSYSSIPHKIVIHCGAGNHKESKSSGIFCATQFNQIHTLDKSILSQLQHLKYDVCTNVQSQTIPIALEGKDCLIRSSTGSGKTLAFGVPIVDRLKKLIPEPVRKDGVLCVILSPTKELALQTVNVMEKLTQMMPNIVCGSLTGGENPKSEKSRIRKGINILCATPGRLNYHLSNTSSLKVDKCMVLVMDEADRLLDMGFEVQVKDIYNRLHNNVTNNNNNNNTNNNIQCMLVSATLNNKVEELAKWALDDEARWIDCDNTPPKKLKQSAIIYDEEKDKLPLLIGLLLKVCNSRDQQQHHHQRDDGYGYDESHRIMVFTSNCATVDYLHNLLTTLPWPMGSNNNKGRIRGGGGGIGNDREDGICNNNYYPKSRRQLKREMNNNRVAVVGSGGSGSGISDDAMKMMARGGSRMGIYKLHGDLPAEDRNGAMADFTATSSSSSSHHHHHDDDEGDVKSYMTTKLLICTDVAARGLDIKDVDMVIQYDAPTTSIEEYIHRIGRTARIGKSGSSILMLRQHEKDYIHRVESSMIDNNDDTTTTTTTNAANNAIQKDKKQSSSSVITVIDNTTSIVQEISKAAPMKSPLSIKAEEKEEEEKDESTKKNKNKSITPYQRKQARKAVVRDIKGYISSMIGRHIEQDELLYNSARKAYFSSLRAYRTYPHQLRDIFDFQQIDFRLFASGFGLKHVPKTSYDVSQYESGHGQQLKRKYVGPTKNNNNNNEDSSSYYNNKEVKKVRIKNAQQLALDEFAA</sequence>
<keyword evidence="2" id="KW-0378">Hydrolase</keyword>
<feature type="compositionally biased region" description="Polar residues" evidence="6">
    <location>
        <begin position="82"/>
        <end position="95"/>
    </location>
</feature>
<dbReference type="GO" id="GO:0005829">
    <property type="term" value="C:cytosol"/>
    <property type="evidence" value="ECO:0007669"/>
    <property type="project" value="TreeGrafter"/>
</dbReference>
<feature type="compositionally biased region" description="Basic and acidic residues" evidence="6">
    <location>
        <begin position="57"/>
        <end position="67"/>
    </location>
</feature>
<feature type="domain" description="Helicase C-terminal" evidence="8">
    <location>
        <begin position="509"/>
        <end position="679"/>
    </location>
</feature>
<evidence type="ECO:0000259" key="8">
    <source>
        <dbReference type="PROSITE" id="PS51194"/>
    </source>
</evidence>
<name>C5KVS5_PERM5</name>
<dbReference type="InterPro" id="IPR027417">
    <property type="entry name" value="P-loop_NTPase"/>
</dbReference>
<dbReference type="GO" id="GO:0016787">
    <property type="term" value="F:hydrolase activity"/>
    <property type="evidence" value="ECO:0007669"/>
    <property type="project" value="UniProtKB-KW"/>
</dbReference>
<evidence type="ECO:0000256" key="6">
    <source>
        <dbReference type="SAM" id="MobiDB-lite"/>
    </source>
</evidence>
<dbReference type="InterPro" id="IPR025313">
    <property type="entry name" value="SPB4-like_CTE"/>
</dbReference>
<proteinExistence type="predicted"/>
<dbReference type="OrthoDB" id="422663at2759"/>
<dbReference type="GO" id="GO:0005524">
    <property type="term" value="F:ATP binding"/>
    <property type="evidence" value="ECO:0007669"/>
    <property type="project" value="UniProtKB-KW"/>
</dbReference>
<gene>
    <name evidence="9" type="ORF">Pmar_PMAR011126</name>
</gene>
<dbReference type="CDD" id="cd18787">
    <property type="entry name" value="SF2_C_DEAD"/>
    <property type="match status" value="1"/>
</dbReference>
<dbReference type="PROSITE" id="PS51192">
    <property type="entry name" value="HELICASE_ATP_BIND_1"/>
    <property type="match status" value="1"/>
</dbReference>
<dbReference type="Pfam" id="PF13959">
    <property type="entry name" value="CTE_SPB4"/>
    <property type="match status" value="1"/>
</dbReference>
<evidence type="ECO:0000256" key="1">
    <source>
        <dbReference type="ARBA" id="ARBA00022741"/>
    </source>
</evidence>
<dbReference type="GeneID" id="9046801"/>
<dbReference type="PROSITE" id="PS00039">
    <property type="entry name" value="DEAD_ATP_HELICASE"/>
    <property type="match status" value="1"/>
</dbReference>
<dbReference type="Gene3D" id="3.40.50.300">
    <property type="entry name" value="P-loop containing nucleotide triphosphate hydrolases"/>
    <property type="match status" value="2"/>
</dbReference>
<evidence type="ECO:0000313" key="9">
    <source>
        <dbReference type="EMBL" id="EER11460.1"/>
    </source>
</evidence>
<dbReference type="EMBL" id="GG676694">
    <property type="protein sequence ID" value="EER11460.1"/>
    <property type="molecule type" value="Genomic_DNA"/>
</dbReference>
<protein>
    <submittedName>
        <fullName evidence="9">DEAD box ATP-dependent RNA helicase, putative</fullName>
    </submittedName>
</protein>
<evidence type="ECO:0000259" key="7">
    <source>
        <dbReference type="PROSITE" id="PS51192"/>
    </source>
</evidence>
<dbReference type="InterPro" id="IPR014001">
    <property type="entry name" value="Helicase_ATP-bd"/>
</dbReference>
<dbReference type="InterPro" id="IPR011545">
    <property type="entry name" value="DEAD/DEAH_box_helicase_dom"/>
</dbReference>
<dbReference type="SUPFAM" id="SSF52540">
    <property type="entry name" value="P-loop containing nucleoside triphosphate hydrolases"/>
    <property type="match status" value="2"/>
</dbReference>
<keyword evidence="1" id="KW-0547">Nucleotide-binding</keyword>
<feature type="region of interest" description="Disordered" evidence="6">
    <location>
        <begin position="57"/>
        <end position="130"/>
    </location>
</feature>
<dbReference type="PROSITE" id="PS51194">
    <property type="entry name" value="HELICASE_CTER"/>
    <property type="match status" value="1"/>
</dbReference>
<dbReference type="GO" id="GO:0003723">
    <property type="term" value="F:RNA binding"/>
    <property type="evidence" value="ECO:0007669"/>
    <property type="project" value="UniProtKB-KW"/>
</dbReference>
<dbReference type="InParanoid" id="C5KVS5"/>
<evidence type="ECO:0000256" key="3">
    <source>
        <dbReference type="ARBA" id="ARBA00022806"/>
    </source>
</evidence>
<reference evidence="9 10" key="1">
    <citation type="submission" date="2008-07" db="EMBL/GenBank/DDBJ databases">
        <authorList>
            <person name="El-Sayed N."/>
            <person name="Caler E."/>
            <person name="Inman J."/>
            <person name="Amedeo P."/>
            <person name="Hass B."/>
            <person name="Wortman J."/>
        </authorList>
    </citation>
    <scope>NUCLEOTIDE SEQUENCE [LARGE SCALE GENOMIC DNA]</scope>
    <source>
        <strain evidence="10">ATCC 50983 / TXsc</strain>
    </source>
</reference>
<feature type="domain" description="Helicase ATP-binding" evidence="7">
    <location>
        <begin position="198"/>
        <end position="389"/>
    </location>
</feature>
<evidence type="ECO:0000256" key="4">
    <source>
        <dbReference type="ARBA" id="ARBA00022840"/>
    </source>
</evidence>
<accession>C5KVS5</accession>
<evidence type="ECO:0000256" key="2">
    <source>
        <dbReference type="ARBA" id="ARBA00022801"/>
    </source>
</evidence>
<dbReference type="Pfam" id="PF00270">
    <property type="entry name" value="DEAD"/>
    <property type="match status" value="1"/>
</dbReference>
<keyword evidence="4" id="KW-0067">ATP-binding</keyword>
<dbReference type="AlphaFoldDB" id="C5KVS5"/>